<sequence length="557" mass="63246">MKKALVIVIFCMLFMAPMVQAVSFGDIASFNVDKNFDSLTRSEVTAVLVKTTPKLYFYIEKNWWDSNSQVKQIDVLNNLEVLSQEFENKIYPTLTSIFGSEWKPGVDGDEKITILFQSLREGAGGYFRESDGYLKLQITDSNEREMIYLPISQIENSQVKVFLAHEFVHLITFNQKNRIFDVAEEVWLNEARADYSANILGYDDQYQGSNLQRRVQAFLEKPSDSLTEWQETKYDYGTVNLFTYYLIDHYGINILIDSLKSKLVGIESINYALQKNSIEENFAEIFTNWTIAMAINDCSLDLKYCYLNKNLKNLRLNPTLNFLPLAGDSSLSVTNVTKNWAGNWQKIIGGNGDLKLNFSSLAGLDFKVAYIVYDKNNNYSLNFLELDENESGEINIINFGNDQKSLIIIPSLQTKTSGFNGLEFTYPFTFTISIKGAVSPDEQATIQKLLEQIDYLKKEIAKVLGQGNSICQRLNNNLYFGVNNNSEVKCLQEFLKLQGPSVYPEGFVTGNFGNLTKLAVVRFQEKYKSEILNPIGLQKGTGFVGSLTRAKINQIIP</sequence>
<comment type="caution">
    <text evidence="2">The sequence shown here is derived from an EMBL/GenBank/DDBJ whole genome shotgun (WGS) entry which is preliminary data.</text>
</comment>
<name>A0A1G2IAA7_9BACT</name>
<dbReference type="InterPro" id="IPR036366">
    <property type="entry name" value="PGBDSf"/>
</dbReference>
<dbReference type="Proteomes" id="UP000176308">
    <property type="component" value="Unassembled WGS sequence"/>
</dbReference>
<gene>
    <name evidence="2" type="ORF">A2904_02130</name>
</gene>
<feature type="chain" id="PRO_5009583230" description="Peptidoglycan binding-like domain-containing protein" evidence="1">
    <location>
        <begin position="22"/>
        <end position="557"/>
    </location>
</feature>
<proteinExistence type="predicted"/>
<evidence type="ECO:0000256" key="1">
    <source>
        <dbReference type="SAM" id="SignalP"/>
    </source>
</evidence>
<dbReference type="EMBL" id="MHOX01000001">
    <property type="protein sequence ID" value="OGZ71732.1"/>
    <property type="molecule type" value="Genomic_DNA"/>
</dbReference>
<accession>A0A1G2IAA7</accession>
<keyword evidence="1" id="KW-0732">Signal</keyword>
<organism evidence="2 3">
    <name type="scientific">Candidatus Staskawiczbacteria bacterium RIFCSPLOWO2_01_FULL_33_9</name>
    <dbReference type="NCBI Taxonomy" id="1802211"/>
    <lineage>
        <taxon>Bacteria</taxon>
        <taxon>Candidatus Staskawicziibacteriota</taxon>
    </lineage>
</organism>
<feature type="signal peptide" evidence="1">
    <location>
        <begin position="1"/>
        <end position="21"/>
    </location>
</feature>
<dbReference type="InterPro" id="IPR036365">
    <property type="entry name" value="PGBD-like_sf"/>
</dbReference>
<evidence type="ECO:0008006" key="4">
    <source>
        <dbReference type="Google" id="ProtNLM"/>
    </source>
</evidence>
<reference evidence="2 3" key="1">
    <citation type="journal article" date="2016" name="Nat. Commun.">
        <title>Thousands of microbial genomes shed light on interconnected biogeochemical processes in an aquifer system.</title>
        <authorList>
            <person name="Anantharaman K."/>
            <person name="Brown C.T."/>
            <person name="Hug L.A."/>
            <person name="Sharon I."/>
            <person name="Castelle C.J."/>
            <person name="Probst A.J."/>
            <person name="Thomas B.C."/>
            <person name="Singh A."/>
            <person name="Wilkins M.J."/>
            <person name="Karaoz U."/>
            <person name="Brodie E.L."/>
            <person name="Williams K.H."/>
            <person name="Hubbard S.S."/>
            <person name="Banfield J.F."/>
        </authorList>
    </citation>
    <scope>NUCLEOTIDE SEQUENCE [LARGE SCALE GENOMIC DNA]</scope>
</reference>
<evidence type="ECO:0000313" key="3">
    <source>
        <dbReference type="Proteomes" id="UP000176308"/>
    </source>
</evidence>
<dbReference type="AlphaFoldDB" id="A0A1G2IAA7"/>
<dbReference type="Gene3D" id="1.10.101.10">
    <property type="entry name" value="PGBD-like superfamily/PGBD"/>
    <property type="match status" value="1"/>
</dbReference>
<evidence type="ECO:0000313" key="2">
    <source>
        <dbReference type="EMBL" id="OGZ71732.1"/>
    </source>
</evidence>
<protein>
    <recommendedName>
        <fullName evidence="4">Peptidoglycan binding-like domain-containing protein</fullName>
    </recommendedName>
</protein>
<dbReference type="SUPFAM" id="SSF47090">
    <property type="entry name" value="PGBD-like"/>
    <property type="match status" value="1"/>
</dbReference>